<dbReference type="InterPro" id="IPR038670">
    <property type="entry name" value="HslJ-like_sf"/>
</dbReference>
<dbReference type="OrthoDB" id="5348860at2"/>
<protein>
    <submittedName>
        <fullName evidence="3">META domain-containing protein</fullName>
    </submittedName>
</protein>
<dbReference type="InterPro" id="IPR005184">
    <property type="entry name" value="DUF306_Meta_HslJ"/>
</dbReference>
<dbReference type="PANTHER" id="PTHR35535:SF1">
    <property type="entry name" value="HEAT SHOCK PROTEIN HSLJ"/>
    <property type="match status" value="1"/>
</dbReference>
<evidence type="ECO:0000313" key="4">
    <source>
        <dbReference type="Proteomes" id="UP000235861"/>
    </source>
</evidence>
<keyword evidence="4" id="KW-1185">Reference proteome</keyword>
<organism evidence="3 4">
    <name type="scientific">Aeromonas cavernicola</name>
    <dbReference type="NCBI Taxonomy" id="1006623"/>
    <lineage>
        <taxon>Bacteria</taxon>
        <taxon>Pseudomonadati</taxon>
        <taxon>Pseudomonadota</taxon>
        <taxon>Gammaproteobacteria</taxon>
        <taxon>Aeromonadales</taxon>
        <taxon>Aeromonadaceae</taxon>
        <taxon>Aeromonas</taxon>
    </lineage>
</organism>
<comment type="caution">
    <text evidence="3">The sequence shown here is derived from an EMBL/GenBank/DDBJ whole genome shotgun (WGS) entry which is preliminary data.</text>
</comment>
<dbReference type="Proteomes" id="UP000235861">
    <property type="component" value="Unassembled WGS sequence"/>
</dbReference>
<evidence type="ECO:0000313" key="3">
    <source>
        <dbReference type="EMBL" id="PJG59962.1"/>
    </source>
</evidence>
<dbReference type="EMBL" id="PGGC01000039">
    <property type="protein sequence ID" value="PJG59962.1"/>
    <property type="molecule type" value="Genomic_DNA"/>
</dbReference>
<dbReference type="RefSeq" id="WP_100293045.1">
    <property type="nucleotide sequence ID" value="NZ_PGGC01000039.1"/>
</dbReference>
<feature type="chain" id="PRO_5014134638" evidence="1">
    <location>
        <begin position="25"/>
        <end position="130"/>
    </location>
</feature>
<name>A0A2H9U7I3_9GAMM</name>
<dbReference type="Pfam" id="PF03724">
    <property type="entry name" value="META"/>
    <property type="match status" value="1"/>
</dbReference>
<proteinExistence type="predicted"/>
<dbReference type="PANTHER" id="PTHR35535">
    <property type="entry name" value="HEAT SHOCK PROTEIN HSLJ"/>
    <property type="match status" value="1"/>
</dbReference>
<dbReference type="Gene3D" id="2.40.128.270">
    <property type="match status" value="1"/>
</dbReference>
<dbReference type="AlphaFoldDB" id="A0A2H9U7I3"/>
<dbReference type="InterPro" id="IPR053147">
    <property type="entry name" value="Hsp_HslJ-like"/>
</dbReference>
<evidence type="ECO:0000259" key="2">
    <source>
        <dbReference type="Pfam" id="PF03724"/>
    </source>
</evidence>
<gene>
    <name evidence="3" type="ORF">CUC53_04505</name>
</gene>
<feature type="domain" description="DUF306" evidence="2">
    <location>
        <begin position="24"/>
        <end position="124"/>
    </location>
</feature>
<feature type="signal peptide" evidence="1">
    <location>
        <begin position="1"/>
        <end position="24"/>
    </location>
</feature>
<sequence length="130" mass="13661">MNNKLILLAVMVLAGCSVMGSTMAQLQASHWQLQGANSDTFTLQVTDGKVAGKGGCNRYFGKLSQQGEGLLKVSSIGVTRMMCMGALAAEESAYLQKLEQVSAFKVSGQQLVLSDANNVALLTFNAVAGK</sequence>
<accession>A0A2H9U7I3</accession>
<dbReference type="PROSITE" id="PS51257">
    <property type="entry name" value="PROKAR_LIPOPROTEIN"/>
    <property type="match status" value="1"/>
</dbReference>
<evidence type="ECO:0000256" key="1">
    <source>
        <dbReference type="SAM" id="SignalP"/>
    </source>
</evidence>
<keyword evidence="1" id="KW-0732">Signal</keyword>
<reference evidence="3 4" key="1">
    <citation type="submission" date="2017-11" db="EMBL/GenBank/DDBJ databases">
        <title>Draft genome sequence of environmental isolate Aeromonas cavernicola sp. nov. MDC 2508.</title>
        <authorList>
            <person name="Colston S.M."/>
            <person name="Navarro A."/>
            <person name="Martinez-Murcia A.J."/>
            <person name="Graf J."/>
        </authorList>
    </citation>
    <scope>NUCLEOTIDE SEQUENCE [LARGE SCALE GENOMIC DNA]</scope>
    <source>
        <strain evidence="3 4">MDC 2508</strain>
    </source>
</reference>